<protein>
    <submittedName>
        <fullName evidence="11">Rho family GTPase</fullName>
    </submittedName>
</protein>
<evidence type="ECO:0000313" key="10">
    <source>
        <dbReference type="Proteomes" id="UP000492821"/>
    </source>
</evidence>
<dbReference type="InterPro" id="IPR005225">
    <property type="entry name" value="Small_GTP-bd"/>
</dbReference>
<dbReference type="InterPro" id="IPR027417">
    <property type="entry name" value="P-loop_NTPase"/>
</dbReference>
<evidence type="ECO:0000256" key="8">
    <source>
        <dbReference type="ARBA" id="ARBA00023288"/>
    </source>
</evidence>
<keyword evidence="10" id="KW-1185">Reference proteome</keyword>
<evidence type="ECO:0000256" key="2">
    <source>
        <dbReference type="ARBA" id="ARBA00010142"/>
    </source>
</evidence>
<evidence type="ECO:0000256" key="3">
    <source>
        <dbReference type="ARBA" id="ARBA00022475"/>
    </source>
</evidence>
<comment type="similarity">
    <text evidence="2">Belongs to the small GTPase superfamily. Rho family.</text>
</comment>
<keyword evidence="7" id="KW-0472">Membrane</keyword>
<evidence type="ECO:0000256" key="1">
    <source>
        <dbReference type="ARBA" id="ARBA00004342"/>
    </source>
</evidence>
<dbReference type="SMART" id="SM00173">
    <property type="entry name" value="RAS"/>
    <property type="match status" value="1"/>
</dbReference>
<evidence type="ECO:0000256" key="4">
    <source>
        <dbReference type="ARBA" id="ARBA00022481"/>
    </source>
</evidence>
<keyword evidence="9" id="KW-0636">Prenylation</keyword>
<dbReference type="NCBIfam" id="TIGR00231">
    <property type="entry name" value="small_GTP"/>
    <property type="match status" value="1"/>
</dbReference>
<reference evidence="10" key="1">
    <citation type="journal article" date="2013" name="Genetics">
        <title>The draft genome and transcriptome of Panagrellus redivivus are shaped by the harsh demands of a free-living lifestyle.</title>
        <authorList>
            <person name="Srinivasan J."/>
            <person name="Dillman A.R."/>
            <person name="Macchietto M.G."/>
            <person name="Heikkinen L."/>
            <person name="Lakso M."/>
            <person name="Fracchia K.M."/>
            <person name="Antoshechkin I."/>
            <person name="Mortazavi A."/>
            <person name="Wong G."/>
            <person name="Sternberg P.W."/>
        </authorList>
    </citation>
    <scope>NUCLEOTIDE SEQUENCE [LARGE SCALE GENOMIC DNA]</scope>
    <source>
        <strain evidence="10">MT8872</strain>
    </source>
</reference>
<reference evidence="11" key="2">
    <citation type="submission" date="2020-10" db="UniProtKB">
        <authorList>
            <consortium name="WormBaseParasite"/>
        </authorList>
    </citation>
    <scope>IDENTIFICATION</scope>
</reference>
<dbReference type="WBParaSite" id="Pan_g13703.t1">
    <property type="protein sequence ID" value="Pan_g13703.t1"/>
    <property type="gene ID" value="Pan_g13703"/>
</dbReference>
<dbReference type="PROSITE" id="PS51419">
    <property type="entry name" value="RAB"/>
    <property type="match status" value="1"/>
</dbReference>
<dbReference type="CDD" id="cd00157">
    <property type="entry name" value="Rho"/>
    <property type="match status" value="1"/>
</dbReference>
<keyword evidence="5" id="KW-0547">Nucleotide-binding</keyword>
<accession>A0A7E4UXC9</accession>
<comment type="subcellular location">
    <subcellularLocation>
        <location evidence="1">Cell membrane</location>
        <topology evidence="1">Lipid-anchor</topology>
        <orientation evidence="1">Cytoplasmic side</orientation>
    </subcellularLocation>
</comment>
<dbReference type="GO" id="GO:0005886">
    <property type="term" value="C:plasma membrane"/>
    <property type="evidence" value="ECO:0007669"/>
    <property type="project" value="UniProtKB-SubCell"/>
</dbReference>
<dbReference type="PROSITE" id="PS51420">
    <property type="entry name" value="RHO"/>
    <property type="match status" value="1"/>
</dbReference>
<dbReference type="InterPro" id="IPR001806">
    <property type="entry name" value="Small_GTPase"/>
</dbReference>
<dbReference type="SMART" id="SM00174">
    <property type="entry name" value="RHO"/>
    <property type="match status" value="1"/>
</dbReference>
<dbReference type="Pfam" id="PF00071">
    <property type="entry name" value="Ras"/>
    <property type="match status" value="1"/>
</dbReference>
<dbReference type="InterPro" id="IPR003578">
    <property type="entry name" value="Small_GTPase_Rho"/>
</dbReference>
<evidence type="ECO:0000256" key="5">
    <source>
        <dbReference type="ARBA" id="ARBA00022741"/>
    </source>
</evidence>
<dbReference type="GO" id="GO:0007264">
    <property type="term" value="P:small GTPase-mediated signal transduction"/>
    <property type="evidence" value="ECO:0007669"/>
    <property type="project" value="InterPro"/>
</dbReference>
<keyword evidence="8" id="KW-0449">Lipoprotein</keyword>
<evidence type="ECO:0000256" key="7">
    <source>
        <dbReference type="ARBA" id="ARBA00023136"/>
    </source>
</evidence>
<organism evidence="10 11">
    <name type="scientific">Panagrellus redivivus</name>
    <name type="common">Microworm</name>
    <dbReference type="NCBI Taxonomy" id="6233"/>
    <lineage>
        <taxon>Eukaryota</taxon>
        <taxon>Metazoa</taxon>
        <taxon>Ecdysozoa</taxon>
        <taxon>Nematoda</taxon>
        <taxon>Chromadorea</taxon>
        <taxon>Rhabditida</taxon>
        <taxon>Tylenchina</taxon>
        <taxon>Panagrolaimomorpha</taxon>
        <taxon>Panagrolaimoidea</taxon>
        <taxon>Panagrolaimidae</taxon>
        <taxon>Panagrellus</taxon>
    </lineage>
</organism>
<dbReference type="SMART" id="SM00175">
    <property type="entry name" value="RAB"/>
    <property type="match status" value="1"/>
</dbReference>
<dbReference type="GO" id="GO:0005525">
    <property type="term" value="F:GTP binding"/>
    <property type="evidence" value="ECO:0007669"/>
    <property type="project" value="UniProtKB-KW"/>
</dbReference>
<dbReference type="PRINTS" id="PR00449">
    <property type="entry name" value="RASTRNSFRMNG"/>
</dbReference>
<dbReference type="FunFam" id="3.40.50.300:FF:000983">
    <property type="entry name" value="Rho family GTPase"/>
    <property type="match status" value="1"/>
</dbReference>
<dbReference type="AlphaFoldDB" id="A0A7E4UXC9"/>
<dbReference type="PANTHER" id="PTHR24072">
    <property type="entry name" value="RHO FAMILY GTPASE"/>
    <property type="match status" value="1"/>
</dbReference>
<evidence type="ECO:0000256" key="6">
    <source>
        <dbReference type="ARBA" id="ARBA00023134"/>
    </source>
</evidence>
<keyword evidence="6" id="KW-0342">GTP-binding</keyword>
<evidence type="ECO:0000256" key="9">
    <source>
        <dbReference type="ARBA" id="ARBA00023289"/>
    </source>
</evidence>
<dbReference type="SUPFAM" id="SSF52540">
    <property type="entry name" value="P-loop containing nucleoside triphosphate hydrolases"/>
    <property type="match status" value="1"/>
</dbReference>
<dbReference type="Proteomes" id="UP000492821">
    <property type="component" value="Unassembled WGS sequence"/>
</dbReference>
<keyword evidence="3" id="KW-1003">Cell membrane</keyword>
<evidence type="ECO:0000313" key="11">
    <source>
        <dbReference type="WBParaSite" id="Pan_g13703.t1"/>
    </source>
</evidence>
<dbReference type="PROSITE" id="PS51421">
    <property type="entry name" value="RAS"/>
    <property type="match status" value="1"/>
</dbReference>
<sequence>MEKSIKLVVVGDAFVGKTSLLMAYTKQTFAENYETTIYENWAVTLNVDQTRYTMNLIDTAGQEEYSHLRCLGYPHTDVFLLCFSLIDRASLENCENVWLPEIRKYVQEDVPIILVGTKYDLAEEKQGDNTVNIKEAEAKAIQLGCVAFLACSALTHRGLKRVFDEAILYATGATTRTAQSKKSNSSPCCKIL</sequence>
<proteinExistence type="inferred from homology"/>
<name>A0A7E4UXC9_PANRE</name>
<dbReference type="GO" id="GO:0003924">
    <property type="term" value="F:GTPase activity"/>
    <property type="evidence" value="ECO:0007669"/>
    <property type="project" value="InterPro"/>
</dbReference>
<dbReference type="Gene3D" id="3.40.50.300">
    <property type="entry name" value="P-loop containing nucleotide triphosphate hydrolases"/>
    <property type="match status" value="1"/>
</dbReference>
<keyword evidence="4" id="KW-0488">Methylation</keyword>